<keyword evidence="4 12" id="KW-1133">Transmembrane helix</keyword>
<proteinExistence type="predicted"/>
<keyword evidence="8" id="KW-0010">Activator</keyword>
<dbReference type="Pfam" id="PF02365">
    <property type="entry name" value="NAM"/>
    <property type="match status" value="1"/>
</dbReference>
<evidence type="ECO:0000256" key="11">
    <source>
        <dbReference type="SAM" id="MobiDB-lite"/>
    </source>
</evidence>
<keyword evidence="15" id="KW-1185">Reference proteome</keyword>
<feature type="region of interest" description="Disordered" evidence="11">
    <location>
        <begin position="305"/>
        <end position="324"/>
    </location>
</feature>
<dbReference type="PANTHER" id="PTHR31744:SF216">
    <property type="entry name" value="NAC TRANSCRIPTION FACTOR"/>
    <property type="match status" value="1"/>
</dbReference>
<evidence type="ECO:0000313" key="15">
    <source>
        <dbReference type="Proteomes" id="UP001630127"/>
    </source>
</evidence>
<dbReference type="GO" id="GO:0005634">
    <property type="term" value="C:nucleus"/>
    <property type="evidence" value="ECO:0007669"/>
    <property type="project" value="UniProtKB-SubCell"/>
</dbReference>
<comment type="caution">
    <text evidence="14">The sequence shown here is derived from an EMBL/GenBank/DDBJ whole genome shotgun (WGS) entry which is preliminary data.</text>
</comment>
<accession>A0ABD2YD48</accession>
<dbReference type="EMBL" id="JBJUIK010000014">
    <property type="protein sequence ID" value="KAL3504611.1"/>
    <property type="molecule type" value="Genomic_DNA"/>
</dbReference>
<dbReference type="GO" id="GO:0000976">
    <property type="term" value="F:transcription cis-regulatory region binding"/>
    <property type="evidence" value="ECO:0007669"/>
    <property type="project" value="UniProtKB-ARBA"/>
</dbReference>
<evidence type="ECO:0000256" key="3">
    <source>
        <dbReference type="ARBA" id="ARBA00022692"/>
    </source>
</evidence>
<evidence type="ECO:0000256" key="4">
    <source>
        <dbReference type="ARBA" id="ARBA00022989"/>
    </source>
</evidence>
<evidence type="ECO:0000256" key="6">
    <source>
        <dbReference type="ARBA" id="ARBA00023125"/>
    </source>
</evidence>
<keyword evidence="3 12" id="KW-0812">Transmembrane</keyword>
<evidence type="ECO:0000259" key="13">
    <source>
        <dbReference type="PROSITE" id="PS51005"/>
    </source>
</evidence>
<evidence type="ECO:0000256" key="10">
    <source>
        <dbReference type="ARBA" id="ARBA00023242"/>
    </source>
</evidence>
<dbReference type="FunFam" id="2.170.150.80:FF:000006">
    <property type="entry name" value="NAC domain-containing protein 100-like"/>
    <property type="match status" value="1"/>
</dbReference>
<protein>
    <recommendedName>
        <fullName evidence="13">NAC domain-containing protein</fullName>
    </recommendedName>
</protein>
<evidence type="ECO:0000256" key="5">
    <source>
        <dbReference type="ARBA" id="ARBA00023015"/>
    </source>
</evidence>
<comment type="subcellular location">
    <subcellularLocation>
        <location evidence="2">Membrane</location>
        <topology evidence="2">Single-pass membrane protein</topology>
    </subcellularLocation>
    <subcellularLocation>
        <location evidence="1">Nucleus</location>
    </subcellularLocation>
</comment>
<dbReference type="InterPro" id="IPR003441">
    <property type="entry name" value="NAC-dom"/>
</dbReference>
<dbReference type="AlphaFoldDB" id="A0ABD2YD48"/>
<evidence type="ECO:0000256" key="8">
    <source>
        <dbReference type="ARBA" id="ARBA00023159"/>
    </source>
</evidence>
<keyword evidence="10" id="KW-0539">Nucleus</keyword>
<dbReference type="SUPFAM" id="SSF101941">
    <property type="entry name" value="NAC domain"/>
    <property type="match status" value="1"/>
</dbReference>
<dbReference type="GO" id="GO:0006355">
    <property type="term" value="P:regulation of DNA-templated transcription"/>
    <property type="evidence" value="ECO:0007669"/>
    <property type="project" value="UniProtKB-ARBA"/>
</dbReference>
<evidence type="ECO:0000256" key="1">
    <source>
        <dbReference type="ARBA" id="ARBA00004123"/>
    </source>
</evidence>
<dbReference type="GO" id="GO:0016020">
    <property type="term" value="C:membrane"/>
    <property type="evidence" value="ECO:0007669"/>
    <property type="project" value="UniProtKB-SubCell"/>
</dbReference>
<reference evidence="14 15" key="1">
    <citation type="submission" date="2024-11" db="EMBL/GenBank/DDBJ databases">
        <title>A near-complete genome assembly of Cinchona calisaya.</title>
        <authorList>
            <person name="Lian D.C."/>
            <person name="Zhao X.W."/>
            <person name="Wei L."/>
        </authorList>
    </citation>
    <scope>NUCLEOTIDE SEQUENCE [LARGE SCALE GENOMIC DNA]</scope>
    <source>
        <tissue evidence="14">Nenye</tissue>
    </source>
</reference>
<evidence type="ECO:0000256" key="9">
    <source>
        <dbReference type="ARBA" id="ARBA00023163"/>
    </source>
</evidence>
<organism evidence="14 15">
    <name type="scientific">Cinchona calisaya</name>
    <dbReference type="NCBI Taxonomy" id="153742"/>
    <lineage>
        <taxon>Eukaryota</taxon>
        <taxon>Viridiplantae</taxon>
        <taxon>Streptophyta</taxon>
        <taxon>Embryophyta</taxon>
        <taxon>Tracheophyta</taxon>
        <taxon>Spermatophyta</taxon>
        <taxon>Magnoliopsida</taxon>
        <taxon>eudicotyledons</taxon>
        <taxon>Gunneridae</taxon>
        <taxon>Pentapetalae</taxon>
        <taxon>asterids</taxon>
        <taxon>lamiids</taxon>
        <taxon>Gentianales</taxon>
        <taxon>Rubiaceae</taxon>
        <taxon>Cinchonoideae</taxon>
        <taxon>Cinchoneae</taxon>
        <taxon>Cinchona</taxon>
    </lineage>
</organism>
<evidence type="ECO:0000256" key="7">
    <source>
        <dbReference type="ARBA" id="ARBA00023136"/>
    </source>
</evidence>
<dbReference type="Gene3D" id="2.170.150.80">
    <property type="entry name" value="NAC domain"/>
    <property type="match status" value="1"/>
</dbReference>
<keyword evidence="5" id="KW-0805">Transcription regulation</keyword>
<dbReference type="Proteomes" id="UP001630127">
    <property type="component" value="Unassembled WGS sequence"/>
</dbReference>
<keyword evidence="9" id="KW-0804">Transcription</keyword>
<dbReference type="InterPro" id="IPR036093">
    <property type="entry name" value="NAC_dom_sf"/>
</dbReference>
<feature type="transmembrane region" description="Helical" evidence="12">
    <location>
        <begin position="560"/>
        <end position="587"/>
    </location>
</feature>
<keyword evidence="6" id="KW-0238">DNA-binding</keyword>
<evidence type="ECO:0000313" key="14">
    <source>
        <dbReference type="EMBL" id="KAL3504611.1"/>
    </source>
</evidence>
<dbReference type="PROSITE" id="PS51005">
    <property type="entry name" value="NAC"/>
    <property type="match status" value="1"/>
</dbReference>
<name>A0ABD2YD48_9GENT</name>
<evidence type="ECO:0000256" key="12">
    <source>
        <dbReference type="SAM" id="Phobius"/>
    </source>
</evidence>
<dbReference type="PANTHER" id="PTHR31744">
    <property type="entry name" value="PROTEIN CUP-SHAPED COTYLEDON 2-RELATED"/>
    <property type="match status" value="1"/>
</dbReference>
<keyword evidence="7 12" id="KW-0472">Membrane</keyword>
<feature type="domain" description="NAC" evidence="13">
    <location>
        <begin position="18"/>
        <end position="168"/>
    </location>
</feature>
<sequence>MKVIEEEISSCFGDGKIFPPGFRFHPTDEELVLYYLKRKMCRRRHRLDVIGETDVYKWDPEELPGLSKLKTGDRQWFFFSPRDRKYPNGARSNRATRHGYWKATGKDRVITCDSRHVGLKKTLVFYRGRAPTGERTDWVMHEYTMDEEELKRCVSAKDYYALYKMYKKSGPGPKNGEQYGAPFKEEDWADEESETNGLVEQENSVKAISEVAPAGDNRFICQPQSHLGDLEELMSGIANEAVFVPHLEVDYGCDLEELLCGEEAQSDLVDQSSMEVNLPDRSTVLHPTCEQYSVQACFDLTQSGTPQLRLPEAPETTSAPKSNAPVPQVVEEDFLVDFLEMDDLVGPQPTVPYHDKSMVAPENLQFDEFGGLNELDFYKNAPMFLNEFETGERGQFSQPYVNNLVNEVVNPVSNFYFINSETETLNYEQTQLSNPQEVSFQQWSHDQRSSVFTSTDAYQGTIAPATAGVVYDGNFSNHGSGADQNQSSKQDGTDSFFSSALWSFVESIPTTPASASESALVNRAFERMSSFSRVRINARNMNVAAGNTSATSRSSGKCKSGFFCFSLLGLVCAILWMLIGTSVRVLFSRYISS</sequence>
<evidence type="ECO:0000256" key="2">
    <source>
        <dbReference type="ARBA" id="ARBA00004167"/>
    </source>
</evidence>
<gene>
    <name evidence="14" type="ORF">ACH5RR_034452</name>
</gene>